<reference evidence="2 3" key="1">
    <citation type="submission" date="2017-05" db="EMBL/GenBank/DDBJ databases">
        <authorList>
            <person name="Song R."/>
            <person name="Chenine A.L."/>
            <person name="Ruprecht R.M."/>
        </authorList>
    </citation>
    <scope>NUCLEOTIDE SEQUENCE [LARGE SCALE GENOMIC DNA]</scope>
    <source>
        <strain evidence="2 3">CECT 8489</strain>
    </source>
</reference>
<evidence type="ECO:0000313" key="2">
    <source>
        <dbReference type="EMBL" id="SMX22232.1"/>
    </source>
</evidence>
<feature type="transmembrane region" description="Helical" evidence="1">
    <location>
        <begin position="71"/>
        <end position="88"/>
    </location>
</feature>
<dbReference type="EMBL" id="FXXQ01000001">
    <property type="protein sequence ID" value="SMX22232.1"/>
    <property type="molecule type" value="Genomic_DNA"/>
</dbReference>
<keyword evidence="1" id="KW-0472">Membrane</keyword>
<feature type="transmembrane region" description="Helical" evidence="1">
    <location>
        <begin position="95"/>
        <end position="115"/>
    </location>
</feature>
<evidence type="ECO:0000313" key="3">
    <source>
        <dbReference type="Proteomes" id="UP000201838"/>
    </source>
</evidence>
<keyword evidence="1" id="KW-1133">Transmembrane helix</keyword>
<dbReference type="RefSeq" id="WP_141138207.1">
    <property type="nucleotide sequence ID" value="NZ_FXXQ01000001.1"/>
</dbReference>
<dbReference type="OrthoDB" id="7870032at2"/>
<keyword evidence="1" id="KW-0812">Transmembrane</keyword>
<keyword evidence="3" id="KW-1185">Reference proteome</keyword>
<organism evidence="2 3">
    <name type="scientific">Boseongicola aestuarii</name>
    <dbReference type="NCBI Taxonomy" id="1470561"/>
    <lineage>
        <taxon>Bacteria</taxon>
        <taxon>Pseudomonadati</taxon>
        <taxon>Pseudomonadota</taxon>
        <taxon>Alphaproteobacteria</taxon>
        <taxon>Rhodobacterales</taxon>
        <taxon>Paracoccaceae</taxon>
        <taxon>Boseongicola</taxon>
    </lineage>
</organism>
<sequence>MSASSNVRLEETGYSTMGNIAAFRSSQIFSGHFAVRLLIVSYFIALALGLIKGVDLAVLAAPFMPTTFAKIVSGLGVVGLSAMILFGYHRRLAALLLAIVLFWCSYLASLSPLGLEDIGSFWRDLALIGALLLTYADAEGDKQAPAYGTLPQGGQIATGRECEISAQAEMPASQRPVDAPPKALFREDFDIVRAT</sequence>
<dbReference type="AlphaFoldDB" id="A0A238IW91"/>
<evidence type="ECO:0008006" key="4">
    <source>
        <dbReference type="Google" id="ProtNLM"/>
    </source>
</evidence>
<dbReference type="Proteomes" id="UP000201838">
    <property type="component" value="Unassembled WGS sequence"/>
</dbReference>
<name>A0A238IW91_9RHOB</name>
<protein>
    <recommendedName>
        <fullName evidence="4">DoxX family protein</fullName>
    </recommendedName>
</protein>
<evidence type="ECO:0000256" key="1">
    <source>
        <dbReference type="SAM" id="Phobius"/>
    </source>
</evidence>
<feature type="transmembrane region" description="Helical" evidence="1">
    <location>
        <begin position="33"/>
        <end position="51"/>
    </location>
</feature>
<accession>A0A238IW91</accession>
<proteinExistence type="predicted"/>
<gene>
    <name evidence="2" type="ORF">BOA8489_00323</name>
</gene>